<dbReference type="EMBL" id="CP112998">
    <property type="protein sequence ID" value="WAC09799.1"/>
    <property type="molecule type" value="Genomic_DNA"/>
</dbReference>
<protein>
    <recommendedName>
        <fullName evidence="3">DUF2281 domain-containing protein</fullName>
    </recommendedName>
</protein>
<organism evidence="1 2">
    <name type="scientific">Dyadobacter pollutisoli</name>
    <dbReference type="NCBI Taxonomy" id="2910158"/>
    <lineage>
        <taxon>Bacteria</taxon>
        <taxon>Pseudomonadati</taxon>
        <taxon>Bacteroidota</taxon>
        <taxon>Cytophagia</taxon>
        <taxon>Cytophagales</taxon>
        <taxon>Spirosomataceae</taxon>
        <taxon>Dyadobacter</taxon>
    </lineage>
</organism>
<reference evidence="1" key="1">
    <citation type="submission" date="2022-11" db="EMBL/GenBank/DDBJ databases">
        <title>Dyadobacter pollutisoli sp. nov., isolated from plastic dumped soil.</title>
        <authorList>
            <person name="Kim J.M."/>
            <person name="Kim K.R."/>
            <person name="Lee J.K."/>
            <person name="Hao L."/>
            <person name="Jeon C.O."/>
        </authorList>
    </citation>
    <scope>NUCLEOTIDE SEQUENCE</scope>
    <source>
        <strain evidence="1">U1</strain>
    </source>
</reference>
<proteinExistence type="predicted"/>
<dbReference type="Proteomes" id="UP001164653">
    <property type="component" value="Chromosome"/>
</dbReference>
<name>A0A9E8N4T8_9BACT</name>
<keyword evidence="2" id="KW-1185">Reference proteome</keyword>
<evidence type="ECO:0000313" key="1">
    <source>
        <dbReference type="EMBL" id="WAC09799.1"/>
    </source>
</evidence>
<gene>
    <name evidence="1" type="ORF">ON006_18800</name>
</gene>
<dbReference type="RefSeq" id="WP_244820913.1">
    <property type="nucleotide sequence ID" value="NZ_CP112998.1"/>
</dbReference>
<evidence type="ECO:0000313" key="2">
    <source>
        <dbReference type="Proteomes" id="UP001164653"/>
    </source>
</evidence>
<dbReference type="AlphaFoldDB" id="A0A9E8N4T8"/>
<evidence type="ECO:0008006" key="3">
    <source>
        <dbReference type="Google" id="ProtNLM"/>
    </source>
</evidence>
<sequence length="72" mass="8094">MTTEEKKIDLIGKIISLENDEIIDMVNDLLNGAREEAGLRRAGWGKGMVNYVSEDFDDFIPPGFSKNTKLPH</sequence>
<dbReference type="KEGG" id="dpf:ON006_18800"/>
<accession>A0A9E8N4T8</accession>